<protein>
    <submittedName>
        <fullName evidence="3">Uncharacterized protein</fullName>
    </submittedName>
</protein>
<keyword evidence="2" id="KW-1133">Transmembrane helix</keyword>
<dbReference type="EMBL" id="JANUCT010000005">
    <property type="protein sequence ID" value="MCS3902851.1"/>
    <property type="molecule type" value="Genomic_DNA"/>
</dbReference>
<dbReference type="AlphaFoldDB" id="A0AAE3HKJ7"/>
<accession>A0AAE3HKJ7</accession>
<name>A0AAE3HKJ7_9GAMM</name>
<reference evidence="3" key="1">
    <citation type="submission" date="2022-08" db="EMBL/GenBank/DDBJ databases">
        <title>Genomic Encyclopedia of Type Strains, Phase III (KMG-III): the genomes of soil and plant-associated and newly described type strains.</title>
        <authorList>
            <person name="Whitman W."/>
        </authorList>
    </citation>
    <scope>NUCLEOTIDE SEQUENCE</scope>
    <source>
        <strain evidence="3">HMT 1</strain>
    </source>
</reference>
<comment type="caution">
    <text evidence="3">The sequence shown here is derived from an EMBL/GenBank/DDBJ whole genome shotgun (WGS) entry which is preliminary data.</text>
</comment>
<dbReference type="Proteomes" id="UP001204445">
    <property type="component" value="Unassembled WGS sequence"/>
</dbReference>
<keyword evidence="4" id="KW-1185">Reference proteome</keyword>
<proteinExistence type="predicted"/>
<keyword evidence="2" id="KW-0472">Membrane</keyword>
<feature type="transmembrane region" description="Helical" evidence="2">
    <location>
        <begin position="97"/>
        <end position="118"/>
    </location>
</feature>
<keyword evidence="2" id="KW-0812">Transmembrane</keyword>
<evidence type="ECO:0000256" key="2">
    <source>
        <dbReference type="SAM" id="Phobius"/>
    </source>
</evidence>
<feature type="coiled-coil region" evidence="1">
    <location>
        <begin position="46"/>
        <end position="94"/>
    </location>
</feature>
<gene>
    <name evidence="3" type="ORF">J2T55_000859</name>
</gene>
<keyword evidence="1" id="KW-0175">Coiled coil</keyword>
<evidence type="ECO:0000313" key="4">
    <source>
        <dbReference type="Proteomes" id="UP001204445"/>
    </source>
</evidence>
<evidence type="ECO:0000313" key="3">
    <source>
        <dbReference type="EMBL" id="MCS3902851.1"/>
    </source>
</evidence>
<dbReference type="RefSeq" id="WP_259054447.1">
    <property type="nucleotide sequence ID" value="NZ_JANUCT010000005.1"/>
</dbReference>
<sequence length="119" mass="13256">MTPGTLSTILNTAQLIMQNADRLTTIIRKRSLAPDPEPTDTLPESLEDLNSELQRLHQRLDAGDEANVQQLKFIEQLARQNELLAESLQASNRRTQWALIIAAAAATTSLLLIIWVLLT</sequence>
<organism evidence="3 4">
    <name type="scientific">Methylohalomonas lacus</name>
    <dbReference type="NCBI Taxonomy" id="398773"/>
    <lineage>
        <taxon>Bacteria</taxon>
        <taxon>Pseudomonadati</taxon>
        <taxon>Pseudomonadota</taxon>
        <taxon>Gammaproteobacteria</taxon>
        <taxon>Methylohalomonadales</taxon>
        <taxon>Methylohalomonadaceae</taxon>
        <taxon>Methylohalomonas</taxon>
    </lineage>
</organism>
<evidence type="ECO:0000256" key="1">
    <source>
        <dbReference type="SAM" id="Coils"/>
    </source>
</evidence>